<proteinExistence type="predicted"/>
<accession>A0A0J9X7L9</accession>
<evidence type="ECO:0000313" key="14">
    <source>
        <dbReference type="EMBL" id="CDO53455.1"/>
    </source>
</evidence>
<feature type="compositionally biased region" description="Low complexity" evidence="11">
    <location>
        <begin position="386"/>
        <end position="405"/>
    </location>
</feature>
<evidence type="ECO:0000256" key="2">
    <source>
        <dbReference type="ARBA" id="ARBA00022527"/>
    </source>
</evidence>
<reference evidence="14" key="1">
    <citation type="submission" date="2014-03" db="EMBL/GenBank/DDBJ databases">
        <authorList>
            <person name="Casaregola S."/>
        </authorList>
    </citation>
    <scope>NUCLEOTIDE SEQUENCE [LARGE SCALE GENOMIC DNA]</scope>
    <source>
        <strain evidence="14">CLIB 918</strain>
    </source>
</reference>
<dbReference type="OrthoDB" id="18472at2759"/>
<dbReference type="FunFam" id="3.30.200.20:FF:000042">
    <property type="entry name" value="Aurora kinase A"/>
    <property type="match status" value="1"/>
</dbReference>
<dbReference type="Gene3D" id="1.10.510.10">
    <property type="entry name" value="Transferase(Phosphotransferase) domain 1"/>
    <property type="match status" value="1"/>
</dbReference>
<feature type="region of interest" description="Disordered" evidence="11">
    <location>
        <begin position="386"/>
        <end position="423"/>
    </location>
</feature>
<dbReference type="EC" id="2.7.11.1" evidence="1"/>
<evidence type="ECO:0000313" key="15">
    <source>
        <dbReference type="Proteomes" id="UP000242525"/>
    </source>
</evidence>
<evidence type="ECO:0000256" key="7">
    <source>
        <dbReference type="ARBA" id="ARBA00022840"/>
    </source>
</evidence>
<dbReference type="GO" id="GO:0005816">
    <property type="term" value="C:spindle pole body"/>
    <property type="evidence" value="ECO:0007669"/>
    <property type="project" value="TreeGrafter"/>
</dbReference>
<feature type="binding site" evidence="10">
    <location>
        <position position="243"/>
    </location>
    <ligand>
        <name>ATP</name>
        <dbReference type="ChEBI" id="CHEBI:30616"/>
    </ligand>
</feature>
<keyword evidence="6 14" id="KW-0418">Kinase</keyword>
<dbReference type="InterPro" id="IPR000719">
    <property type="entry name" value="Prot_kinase_dom"/>
</dbReference>
<keyword evidence="15" id="KW-1185">Reference proteome</keyword>
<dbReference type="InterPro" id="IPR000961">
    <property type="entry name" value="AGC-kinase_C"/>
</dbReference>
<dbReference type="PANTHER" id="PTHR24356:SF417">
    <property type="entry name" value="CELL CYCLE PROTEIN KINASE DBF2-RELATED"/>
    <property type="match status" value="1"/>
</dbReference>
<dbReference type="PANTHER" id="PTHR24356">
    <property type="entry name" value="SERINE/THREONINE-PROTEIN KINASE"/>
    <property type="match status" value="1"/>
</dbReference>
<dbReference type="Gene3D" id="3.30.200.20">
    <property type="entry name" value="Phosphorylase Kinase, domain 1"/>
    <property type="match status" value="1"/>
</dbReference>
<dbReference type="EMBL" id="CCBN010000005">
    <property type="protein sequence ID" value="CDO53455.1"/>
    <property type="molecule type" value="Genomic_DNA"/>
</dbReference>
<feature type="region of interest" description="Disordered" evidence="11">
    <location>
        <begin position="1"/>
        <end position="34"/>
    </location>
</feature>
<feature type="domain" description="AGC-kinase C-terminal" evidence="13">
    <location>
        <begin position="585"/>
        <end position="690"/>
    </location>
</feature>
<dbReference type="GO" id="GO:0004674">
    <property type="term" value="F:protein serine/threonine kinase activity"/>
    <property type="evidence" value="ECO:0007669"/>
    <property type="project" value="UniProtKB-KW"/>
</dbReference>
<comment type="caution">
    <text evidence="14">The sequence shown here is derived from an EMBL/GenBank/DDBJ whole genome shotgun (WGS) entry which is preliminary data.</text>
</comment>
<keyword evidence="5 10" id="KW-0547">Nucleotide-binding</keyword>
<evidence type="ECO:0000259" key="12">
    <source>
        <dbReference type="PROSITE" id="PS50011"/>
    </source>
</evidence>
<dbReference type="GO" id="GO:0035556">
    <property type="term" value="P:intracellular signal transduction"/>
    <property type="evidence" value="ECO:0007669"/>
    <property type="project" value="TreeGrafter"/>
</dbReference>
<dbReference type="GO" id="GO:0005524">
    <property type="term" value="F:ATP binding"/>
    <property type="evidence" value="ECO:0007669"/>
    <property type="project" value="UniProtKB-UniRule"/>
</dbReference>
<evidence type="ECO:0000256" key="11">
    <source>
        <dbReference type="SAM" id="MobiDB-lite"/>
    </source>
</evidence>
<dbReference type="STRING" id="1173061.A0A0J9X7L9"/>
<evidence type="ECO:0000256" key="6">
    <source>
        <dbReference type="ARBA" id="ARBA00022777"/>
    </source>
</evidence>
<dbReference type="InterPro" id="IPR008271">
    <property type="entry name" value="Ser/Thr_kinase_AS"/>
</dbReference>
<organism evidence="14 15">
    <name type="scientific">Geotrichum candidum</name>
    <name type="common">Oospora lactis</name>
    <name type="synonym">Dipodascus geotrichum</name>
    <dbReference type="NCBI Taxonomy" id="1173061"/>
    <lineage>
        <taxon>Eukaryota</taxon>
        <taxon>Fungi</taxon>
        <taxon>Dikarya</taxon>
        <taxon>Ascomycota</taxon>
        <taxon>Saccharomycotina</taxon>
        <taxon>Dipodascomycetes</taxon>
        <taxon>Dipodascales</taxon>
        <taxon>Dipodascaceae</taxon>
        <taxon>Geotrichum</taxon>
    </lineage>
</organism>
<evidence type="ECO:0000256" key="5">
    <source>
        <dbReference type="ARBA" id="ARBA00022741"/>
    </source>
</evidence>
<gene>
    <name evidence="14" type="ORF">BN980_GECA05s01990g</name>
</gene>
<dbReference type="Proteomes" id="UP000242525">
    <property type="component" value="Unassembled WGS sequence"/>
</dbReference>
<comment type="catalytic activity">
    <reaction evidence="8">
        <text>L-threonyl-[protein] + ATP = O-phospho-L-threonyl-[protein] + ADP + H(+)</text>
        <dbReference type="Rhea" id="RHEA:46608"/>
        <dbReference type="Rhea" id="RHEA-COMP:11060"/>
        <dbReference type="Rhea" id="RHEA-COMP:11605"/>
        <dbReference type="ChEBI" id="CHEBI:15378"/>
        <dbReference type="ChEBI" id="CHEBI:30013"/>
        <dbReference type="ChEBI" id="CHEBI:30616"/>
        <dbReference type="ChEBI" id="CHEBI:61977"/>
        <dbReference type="ChEBI" id="CHEBI:456216"/>
        <dbReference type="EC" id="2.7.11.1"/>
    </reaction>
</comment>
<dbReference type="PROSITE" id="PS50011">
    <property type="entry name" value="PROTEIN_KINASE_DOM"/>
    <property type="match status" value="1"/>
</dbReference>
<evidence type="ECO:0000259" key="13">
    <source>
        <dbReference type="PROSITE" id="PS51285"/>
    </source>
</evidence>
<feature type="domain" description="Protein kinase" evidence="12">
    <location>
        <begin position="214"/>
        <end position="615"/>
    </location>
</feature>
<evidence type="ECO:0000256" key="4">
    <source>
        <dbReference type="ARBA" id="ARBA00022679"/>
    </source>
</evidence>
<protein>
    <recommendedName>
        <fullName evidence="1">non-specific serine/threonine protein kinase</fullName>
        <ecNumber evidence="1">2.7.11.1</ecNumber>
    </recommendedName>
</protein>
<dbReference type="InterPro" id="IPR050236">
    <property type="entry name" value="Ser_Thr_kinase_AGC"/>
</dbReference>
<sequence>MDTEIDISSLPLSQPNILKPRANCKSPTRNKKPEQLHKLEKNSISLVVNERDPDTLMLDYDELPATKPLESHTPPRQWAGHAILATQDDMYSAMVREHGFNVNQFEHFSKPFTSNLRDKHARHPVLSNILLNVLKVTNVSCPDFFDYYTSLFKYLCERKERYLQFLQAQQLSGNENSIYENISGPEQYNDVLVFCLSETSTLRQRRLKPKPSDFETLTQIGQGAFGEIHLVRHKSTQQICALKTIPKLHIQRKDQRLQILTERDILASAKYPHLVKLLYSFQDQHSLYLAMEYLPGGDFRTFLNASLPLGLKEIKFYALEMVYAVASVHELGYIHRDIKPENFLIDSRGHLKLTDFGLACGNLSQRRIFSLQTQFRRDTEQFGAGINNASISDNNNNSNSENSENSDSKAQKPQTPVNPLPLSAPPLLGNASVWSEEIVGSIDYMAVDVVLCHPYNNSVDFWALGCIYYEMFTGKTPFQANPKMILKYQAVLENRRMVLVRPCSDSGKNTVPLTASERDGATDTMKEAEYGHGTQYPLAAAVDRLMFGLVGFSGSQSTATRQDLHSKKEQRLPTADEVVANGYIDEISWDLINRLLAAPARRYQASCEILQHPFFISMSHENRINAPFVPSLDHDADCKYFDDFESPDIQNMYVDIIMHRKNVESRLARDPNAKHKYQQKYLGFTFKQQD</sequence>
<dbReference type="InterPro" id="IPR011009">
    <property type="entry name" value="Kinase-like_dom_sf"/>
</dbReference>
<dbReference type="Pfam" id="PF00069">
    <property type="entry name" value="Pkinase"/>
    <property type="match status" value="2"/>
</dbReference>
<keyword evidence="3" id="KW-0597">Phosphoprotein</keyword>
<dbReference type="PROSITE" id="PS00108">
    <property type="entry name" value="PROTEIN_KINASE_ST"/>
    <property type="match status" value="1"/>
</dbReference>
<dbReference type="AlphaFoldDB" id="A0A0J9X7L9"/>
<keyword evidence="4" id="KW-0808">Transferase</keyword>
<keyword evidence="2 14" id="KW-0723">Serine/threonine-protein kinase</keyword>
<dbReference type="InterPro" id="IPR017441">
    <property type="entry name" value="Protein_kinase_ATP_BS"/>
</dbReference>
<evidence type="ECO:0000256" key="3">
    <source>
        <dbReference type="ARBA" id="ARBA00022553"/>
    </source>
</evidence>
<dbReference type="SMART" id="SM00220">
    <property type="entry name" value="S_TKc"/>
    <property type="match status" value="1"/>
</dbReference>
<evidence type="ECO:0000256" key="8">
    <source>
        <dbReference type="ARBA" id="ARBA00047899"/>
    </source>
</evidence>
<evidence type="ECO:0000256" key="9">
    <source>
        <dbReference type="ARBA" id="ARBA00048679"/>
    </source>
</evidence>
<comment type="catalytic activity">
    <reaction evidence="9">
        <text>L-seryl-[protein] + ATP = O-phospho-L-seryl-[protein] + ADP + H(+)</text>
        <dbReference type="Rhea" id="RHEA:17989"/>
        <dbReference type="Rhea" id="RHEA-COMP:9863"/>
        <dbReference type="Rhea" id="RHEA-COMP:11604"/>
        <dbReference type="ChEBI" id="CHEBI:15378"/>
        <dbReference type="ChEBI" id="CHEBI:29999"/>
        <dbReference type="ChEBI" id="CHEBI:30616"/>
        <dbReference type="ChEBI" id="CHEBI:83421"/>
        <dbReference type="ChEBI" id="CHEBI:456216"/>
        <dbReference type="EC" id="2.7.11.1"/>
    </reaction>
</comment>
<name>A0A0J9X7L9_GEOCN</name>
<dbReference type="SUPFAM" id="SSF56112">
    <property type="entry name" value="Protein kinase-like (PK-like)"/>
    <property type="match status" value="1"/>
</dbReference>
<dbReference type="PROSITE" id="PS00107">
    <property type="entry name" value="PROTEIN_KINASE_ATP"/>
    <property type="match status" value="1"/>
</dbReference>
<dbReference type="PROSITE" id="PS51285">
    <property type="entry name" value="AGC_KINASE_CTER"/>
    <property type="match status" value="1"/>
</dbReference>
<keyword evidence="7 10" id="KW-0067">ATP-binding</keyword>
<evidence type="ECO:0000256" key="10">
    <source>
        <dbReference type="PROSITE-ProRule" id="PRU10141"/>
    </source>
</evidence>
<evidence type="ECO:0000256" key="1">
    <source>
        <dbReference type="ARBA" id="ARBA00012513"/>
    </source>
</evidence>